<evidence type="ECO:0000313" key="2">
    <source>
        <dbReference type="Proteomes" id="UP001170959"/>
    </source>
</evidence>
<dbReference type="AlphaFoldDB" id="A0AAJ1QE54"/>
<evidence type="ECO:0000313" key="1">
    <source>
        <dbReference type="EMBL" id="MDM1072408.1"/>
    </source>
</evidence>
<reference evidence="1" key="2">
    <citation type="journal article" date="2022" name="Sci. Total Environ.">
        <title>Prevalence, transmission, and molecular epidemiology of tet(X)-positive bacteria among humans, animals, and environmental niches in China: An epidemiological, and genomic-based study.</title>
        <authorList>
            <person name="Dong N."/>
            <person name="Zeng Y."/>
            <person name="Cai C."/>
            <person name="Sun C."/>
            <person name="Lu J."/>
            <person name="Liu C."/>
            <person name="Zhou H."/>
            <person name="Sun Q."/>
            <person name="Shu L."/>
            <person name="Wang H."/>
            <person name="Wang Y."/>
            <person name="Wang S."/>
            <person name="Wu C."/>
            <person name="Chan E.W."/>
            <person name="Chen G."/>
            <person name="Shen Z."/>
            <person name="Chen S."/>
            <person name="Zhang R."/>
        </authorList>
    </citation>
    <scope>NUCLEOTIDE SEQUENCE</scope>
    <source>
        <strain evidence="1">R655-4</strain>
    </source>
</reference>
<dbReference type="EMBL" id="JACAGJ010000003">
    <property type="protein sequence ID" value="MDM1072408.1"/>
    <property type="molecule type" value="Genomic_DNA"/>
</dbReference>
<proteinExistence type="predicted"/>
<dbReference type="RefSeq" id="WP_150431768.1">
    <property type="nucleotide sequence ID" value="NZ_CP043634.1"/>
</dbReference>
<reference evidence="1" key="1">
    <citation type="submission" date="2020-06" db="EMBL/GenBank/DDBJ databases">
        <authorList>
            <person name="Dong N."/>
        </authorList>
    </citation>
    <scope>NUCLEOTIDE SEQUENCE</scope>
    <source>
        <strain evidence="1">R655-4</strain>
    </source>
</reference>
<gene>
    <name evidence="1" type="ORF">HX001_07890</name>
</gene>
<dbReference type="Proteomes" id="UP001170959">
    <property type="component" value="Unassembled WGS sequence"/>
</dbReference>
<comment type="caution">
    <text evidence="1">The sequence shown here is derived from an EMBL/GenBank/DDBJ whole genome shotgun (WGS) entry which is preliminary data.</text>
</comment>
<dbReference type="PROSITE" id="PS51257">
    <property type="entry name" value="PROKAR_LIPOPROTEIN"/>
    <property type="match status" value="1"/>
</dbReference>
<protein>
    <submittedName>
        <fullName evidence="1">Uncharacterized protein</fullName>
    </submittedName>
</protein>
<organism evidence="1 2">
    <name type="scientific">Empedobacter brevis</name>
    <dbReference type="NCBI Taxonomy" id="247"/>
    <lineage>
        <taxon>Bacteria</taxon>
        <taxon>Pseudomonadati</taxon>
        <taxon>Bacteroidota</taxon>
        <taxon>Flavobacteriia</taxon>
        <taxon>Flavobacteriales</taxon>
        <taxon>Weeksellaceae</taxon>
        <taxon>Empedobacter</taxon>
    </lineage>
</organism>
<name>A0AAJ1QE54_9FLAO</name>
<accession>A0AAJ1QE54</accession>
<sequence>MVKFNYLLFIFIYSCNPKLYEIEKDPYGEPILNEKTQYSFSEKPSNEDLIKIDTTAYYVQTNDNNIELENPKIIIFHNDGYFKTASVKYFGKFDKHRNKKSIYYGGKYKINNNEILIEYFVPASPSVKRFIKKVVQGKIQENGNKILFDFGEYIEILEKKDSL</sequence>